<protein>
    <submittedName>
        <fullName evidence="8">RNA polymerase sigma24 factor</fullName>
    </submittedName>
</protein>
<dbReference type="SUPFAM" id="SSF88659">
    <property type="entry name" value="Sigma3 and sigma4 domains of RNA polymerase sigma factors"/>
    <property type="match status" value="1"/>
</dbReference>
<evidence type="ECO:0000256" key="1">
    <source>
        <dbReference type="ARBA" id="ARBA00010641"/>
    </source>
</evidence>
<dbReference type="Gene3D" id="1.10.10.10">
    <property type="entry name" value="Winged helix-like DNA-binding domain superfamily/Winged helix DNA-binding domain"/>
    <property type="match status" value="1"/>
</dbReference>
<keyword evidence="3" id="KW-0731">Sigma factor</keyword>
<dbReference type="Pfam" id="PF08281">
    <property type="entry name" value="Sigma70_r4_2"/>
    <property type="match status" value="1"/>
</dbReference>
<feature type="domain" description="RNA polymerase sigma-70 region 2" evidence="6">
    <location>
        <begin position="13"/>
        <end position="78"/>
    </location>
</feature>
<reference evidence="8 9" key="2">
    <citation type="submission" date="2020-03" db="EMBL/GenBank/DDBJ databases">
        <authorList>
            <person name="Ichikawa N."/>
            <person name="Kimura A."/>
            <person name="Kitahashi Y."/>
            <person name="Uohara A."/>
        </authorList>
    </citation>
    <scope>NUCLEOTIDE SEQUENCE [LARGE SCALE GENOMIC DNA]</scope>
    <source>
        <strain evidence="8 9">NBRC 108639</strain>
    </source>
</reference>
<name>A0A6V8KJI9_9ACTN</name>
<evidence type="ECO:0000256" key="5">
    <source>
        <dbReference type="ARBA" id="ARBA00023163"/>
    </source>
</evidence>
<dbReference type="Gene3D" id="1.10.1740.10">
    <property type="match status" value="1"/>
</dbReference>
<sequence>MRDVRGAEFDDFVRTRSDALLRTAYLLTGDRHAAEDLVQEVLEQVFVRWRRIRSTPEAYARRALVNRAANRWRRRARRPEQALGEFDPPAADHAGDVALREAVVAALRDVPYRQRAAVVLRYLQDLSVAETAAALDCSEGTVKSHTFRALARLRDALADSGVAVPVSDEPRRTR</sequence>
<dbReference type="InterPro" id="IPR014284">
    <property type="entry name" value="RNA_pol_sigma-70_dom"/>
</dbReference>
<comment type="similarity">
    <text evidence="1">Belongs to the sigma-70 factor family. ECF subfamily.</text>
</comment>
<keyword evidence="5" id="KW-0804">Transcription</keyword>
<dbReference type="Pfam" id="PF04542">
    <property type="entry name" value="Sigma70_r2"/>
    <property type="match status" value="1"/>
</dbReference>
<dbReference type="CDD" id="cd06171">
    <property type="entry name" value="Sigma70_r4"/>
    <property type="match status" value="1"/>
</dbReference>
<dbReference type="GO" id="GO:0016987">
    <property type="term" value="F:sigma factor activity"/>
    <property type="evidence" value="ECO:0007669"/>
    <property type="project" value="UniProtKB-KW"/>
</dbReference>
<dbReference type="PANTHER" id="PTHR43133:SF50">
    <property type="entry name" value="ECF RNA POLYMERASE SIGMA FACTOR SIGM"/>
    <property type="match status" value="1"/>
</dbReference>
<dbReference type="InterPro" id="IPR013324">
    <property type="entry name" value="RNA_pol_sigma_r3/r4-like"/>
</dbReference>
<dbReference type="InterPro" id="IPR013325">
    <property type="entry name" value="RNA_pol_sigma_r2"/>
</dbReference>
<dbReference type="Proteomes" id="UP000482800">
    <property type="component" value="Unassembled WGS sequence"/>
</dbReference>
<proteinExistence type="inferred from homology"/>
<dbReference type="NCBIfam" id="TIGR02937">
    <property type="entry name" value="sigma70-ECF"/>
    <property type="match status" value="1"/>
</dbReference>
<evidence type="ECO:0000256" key="4">
    <source>
        <dbReference type="ARBA" id="ARBA00023125"/>
    </source>
</evidence>
<dbReference type="SUPFAM" id="SSF88946">
    <property type="entry name" value="Sigma2 domain of RNA polymerase sigma factors"/>
    <property type="match status" value="1"/>
</dbReference>
<dbReference type="AlphaFoldDB" id="A0A6V8KJI9"/>
<keyword evidence="9" id="KW-1185">Reference proteome</keyword>
<keyword evidence="4" id="KW-0238">DNA-binding</keyword>
<dbReference type="InterPro" id="IPR014325">
    <property type="entry name" value="RNA_pol_sigma-E_actinobac"/>
</dbReference>
<gene>
    <name evidence="8" type="ORF">Phou_067810</name>
</gene>
<dbReference type="PANTHER" id="PTHR43133">
    <property type="entry name" value="RNA POLYMERASE ECF-TYPE SIGMA FACTO"/>
    <property type="match status" value="1"/>
</dbReference>
<dbReference type="InterPro" id="IPR007627">
    <property type="entry name" value="RNA_pol_sigma70_r2"/>
</dbReference>
<dbReference type="NCBIfam" id="TIGR02983">
    <property type="entry name" value="SigE-fam_strep"/>
    <property type="match status" value="1"/>
</dbReference>
<dbReference type="InterPro" id="IPR039425">
    <property type="entry name" value="RNA_pol_sigma-70-like"/>
</dbReference>
<feature type="domain" description="RNA polymerase sigma factor 70 region 4 type 2" evidence="7">
    <location>
        <begin position="101"/>
        <end position="153"/>
    </location>
</feature>
<keyword evidence="2" id="KW-0805">Transcription regulation</keyword>
<dbReference type="InterPro" id="IPR013249">
    <property type="entry name" value="RNA_pol_sigma70_r4_t2"/>
</dbReference>
<reference evidence="8 9" key="1">
    <citation type="submission" date="2020-03" db="EMBL/GenBank/DDBJ databases">
        <title>Whole genome shotgun sequence of Phytohabitans houttuyneae NBRC 108639.</title>
        <authorList>
            <person name="Komaki H."/>
            <person name="Tamura T."/>
        </authorList>
    </citation>
    <scope>NUCLEOTIDE SEQUENCE [LARGE SCALE GENOMIC DNA]</scope>
    <source>
        <strain evidence="8 9">NBRC 108639</strain>
    </source>
</reference>
<dbReference type="EMBL" id="BLPF01000002">
    <property type="protein sequence ID" value="GFJ82601.1"/>
    <property type="molecule type" value="Genomic_DNA"/>
</dbReference>
<dbReference type="GO" id="GO:0003677">
    <property type="term" value="F:DNA binding"/>
    <property type="evidence" value="ECO:0007669"/>
    <property type="project" value="UniProtKB-KW"/>
</dbReference>
<evidence type="ECO:0000313" key="9">
    <source>
        <dbReference type="Proteomes" id="UP000482800"/>
    </source>
</evidence>
<organism evidence="8 9">
    <name type="scientific">Phytohabitans houttuyneae</name>
    <dbReference type="NCBI Taxonomy" id="1076126"/>
    <lineage>
        <taxon>Bacteria</taxon>
        <taxon>Bacillati</taxon>
        <taxon>Actinomycetota</taxon>
        <taxon>Actinomycetes</taxon>
        <taxon>Micromonosporales</taxon>
        <taxon>Micromonosporaceae</taxon>
    </lineage>
</organism>
<comment type="caution">
    <text evidence="8">The sequence shown here is derived from an EMBL/GenBank/DDBJ whole genome shotgun (WGS) entry which is preliminary data.</text>
</comment>
<accession>A0A6V8KJI9</accession>
<dbReference type="RefSeq" id="WP_173063329.1">
    <property type="nucleotide sequence ID" value="NZ_BAABGO010000010.1"/>
</dbReference>
<dbReference type="GO" id="GO:0006352">
    <property type="term" value="P:DNA-templated transcription initiation"/>
    <property type="evidence" value="ECO:0007669"/>
    <property type="project" value="InterPro"/>
</dbReference>
<dbReference type="InterPro" id="IPR036388">
    <property type="entry name" value="WH-like_DNA-bd_sf"/>
</dbReference>
<evidence type="ECO:0000313" key="8">
    <source>
        <dbReference type="EMBL" id="GFJ82601.1"/>
    </source>
</evidence>
<evidence type="ECO:0000256" key="3">
    <source>
        <dbReference type="ARBA" id="ARBA00023082"/>
    </source>
</evidence>
<evidence type="ECO:0000256" key="2">
    <source>
        <dbReference type="ARBA" id="ARBA00023015"/>
    </source>
</evidence>
<evidence type="ECO:0000259" key="7">
    <source>
        <dbReference type="Pfam" id="PF08281"/>
    </source>
</evidence>
<evidence type="ECO:0000259" key="6">
    <source>
        <dbReference type="Pfam" id="PF04542"/>
    </source>
</evidence>